<accession>A0ABC9SFV8</accession>
<gene>
    <name evidence="1" type="ORF">LEP1GSC056_3805</name>
</gene>
<organism evidence="1 2">
    <name type="scientific">Leptospira borgpetersenii str. Brem 328</name>
    <dbReference type="NCBI Taxonomy" id="1049780"/>
    <lineage>
        <taxon>Bacteria</taxon>
        <taxon>Pseudomonadati</taxon>
        <taxon>Spirochaetota</taxon>
        <taxon>Spirochaetia</taxon>
        <taxon>Leptospirales</taxon>
        <taxon>Leptospiraceae</taxon>
        <taxon>Leptospira</taxon>
    </lineage>
</organism>
<evidence type="ECO:0000313" key="2">
    <source>
        <dbReference type="Proteomes" id="UP000012166"/>
    </source>
</evidence>
<comment type="caution">
    <text evidence="1">The sequence shown here is derived from an EMBL/GenBank/DDBJ whole genome shotgun (WGS) entry which is preliminary data.</text>
</comment>
<dbReference type="Proteomes" id="UP000012166">
    <property type="component" value="Unassembled WGS sequence"/>
</dbReference>
<sequence>MNVIHIPKINHPNRKEECIRSFTEKLDSSIFPTNAFLAGDGKLIRALKDILLMRGMNEEDIGMETFFNSIGRSEN</sequence>
<evidence type="ECO:0000313" key="1">
    <source>
        <dbReference type="EMBL" id="EMN16632.1"/>
    </source>
</evidence>
<reference evidence="1 2" key="1">
    <citation type="submission" date="2013-01" db="EMBL/GenBank/DDBJ databases">
        <authorList>
            <person name="Harkins D.M."/>
            <person name="Durkin A.S."/>
            <person name="Brinkac L.M."/>
            <person name="Haft D.H."/>
            <person name="Selengut J.D."/>
            <person name="Sanka R."/>
            <person name="DePew J."/>
            <person name="Purushe J."/>
            <person name="Hartskeerl R.A."/>
            <person name="Ahmed A."/>
            <person name="van der Linden H."/>
            <person name="Goris M.G.A."/>
            <person name="Vinetz J.M."/>
            <person name="Sutton G.G."/>
            <person name="Nierman W.C."/>
            <person name="Fouts D.E."/>
        </authorList>
    </citation>
    <scope>NUCLEOTIDE SEQUENCE [LARGE SCALE GENOMIC DNA]</scope>
    <source>
        <strain evidence="1 2">Brem 328</strain>
    </source>
</reference>
<proteinExistence type="predicted"/>
<protein>
    <submittedName>
        <fullName evidence="1">Uncharacterized protein</fullName>
    </submittedName>
</protein>
<dbReference type="AlphaFoldDB" id="A0ABC9SFV8"/>
<dbReference type="EMBL" id="AHMS02000033">
    <property type="protein sequence ID" value="EMN16632.1"/>
    <property type="molecule type" value="Genomic_DNA"/>
</dbReference>
<name>A0ABC9SFV8_LEPBO</name>